<feature type="region of interest" description="Disordered" evidence="1">
    <location>
        <begin position="116"/>
        <end position="138"/>
    </location>
</feature>
<name>A0A553HWN9_9PEZI</name>
<keyword evidence="2" id="KW-0812">Transmembrane</keyword>
<sequence>MSLPRSAPRYDEGPEVVYPSTLEPAPVTELGLDAPQKHVSLCVLNKTYADNQSNPRLDALERRRRIVCGMPTSTSFLAIALIVIVIAAGVGGGVGGSIAVKNAKRSCATATASSLSASSTPVPTRLSASSTSTTATSSSPFAVKTNVLLPLDCPGLDSTPQSSTFAHRTSTFQMYCRKDPVYDMNQAILSIACVSFNHYADSDNCTAASFYANMTAVVPTAEANCYLRTGTGLTLDDNSEGDHLIPRRAAESGKSTRYEEPPGFELGFNDKGKVFKYIP</sequence>
<dbReference type="STRING" id="2512241.A0A553HWN9"/>
<comment type="caution">
    <text evidence="3">The sequence shown here is derived from an EMBL/GenBank/DDBJ whole genome shotgun (WGS) entry which is preliminary data.</text>
</comment>
<evidence type="ECO:0000256" key="1">
    <source>
        <dbReference type="SAM" id="MobiDB-lite"/>
    </source>
</evidence>
<protein>
    <submittedName>
        <fullName evidence="3">Uncharacterized protein</fullName>
    </submittedName>
</protein>
<dbReference type="EMBL" id="VFLP01000037">
    <property type="protein sequence ID" value="TRX92347.1"/>
    <property type="molecule type" value="Genomic_DNA"/>
</dbReference>
<dbReference type="Proteomes" id="UP000319160">
    <property type="component" value="Unassembled WGS sequence"/>
</dbReference>
<dbReference type="AlphaFoldDB" id="A0A553HWN9"/>
<evidence type="ECO:0000313" key="4">
    <source>
        <dbReference type="Proteomes" id="UP000319160"/>
    </source>
</evidence>
<keyword evidence="2" id="KW-0472">Membrane</keyword>
<evidence type="ECO:0000256" key="2">
    <source>
        <dbReference type="SAM" id="Phobius"/>
    </source>
</evidence>
<keyword evidence="4" id="KW-1185">Reference proteome</keyword>
<reference evidence="4" key="1">
    <citation type="submission" date="2019-06" db="EMBL/GenBank/DDBJ databases">
        <title>Draft genome sequence of the griseofulvin-producing fungus Xylaria cubensis strain G536.</title>
        <authorList>
            <person name="Mead M.E."/>
            <person name="Raja H.A."/>
            <person name="Steenwyk J.L."/>
            <person name="Knowles S.L."/>
            <person name="Oberlies N.H."/>
            <person name="Rokas A."/>
        </authorList>
    </citation>
    <scope>NUCLEOTIDE SEQUENCE [LARGE SCALE GENOMIC DNA]</scope>
    <source>
        <strain evidence="4">G536</strain>
    </source>
</reference>
<gene>
    <name evidence="3" type="ORF">FHL15_006733</name>
</gene>
<organism evidence="3 4">
    <name type="scientific">Xylaria flabelliformis</name>
    <dbReference type="NCBI Taxonomy" id="2512241"/>
    <lineage>
        <taxon>Eukaryota</taxon>
        <taxon>Fungi</taxon>
        <taxon>Dikarya</taxon>
        <taxon>Ascomycota</taxon>
        <taxon>Pezizomycotina</taxon>
        <taxon>Sordariomycetes</taxon>
        <taxon>Xylariomycetidae</taxon>
        <taxon>Xylariales</taxon>
        <taxon>Xylariaceae</taxon>
        <taxon>Xylaria</taxon>
    </lineage>
</organism>
<evidence type="ECO:0000313" key="3">
    <source>
        <dbReference type="EMBL" id="TRX92347.1"/>
    </source>
</evidence>
<accession>A0A553HWN9</accession>
<proteinExistence type="predicted"/>
<keyword evidence="2" id="KW-1133">Transmembrane helix</keyword>
<feature type="compositionally biased region" description="Low complexity" evidence="1">
    <location>
        <begin position="127"/>
        <end position="138"/>
    </location>
</feature>
<dbReference type="OrthoDB" id="5358884at2759"/>
<feature type="transmembrane region" description="Helical" evidence="2">
    <location>
        <begin position="74"/>
        <end position="100"/>
    </location>
</feature>